<dbReference type="GO" id="GO:0006310">
    <property type="term" value="P:DNA recombination"/>
    <property type="evidence" value="ECO:0007669"/>
    <property type="project" value="UniProtKB-KW"/>
</dbReference>
<dbReference type="Gene3D" id="1.10.150.130">
    <property type="match status" value="1"/>
</dbReference>
<evidence type="ECO:0000256" key="4">
    <source>
        <dbReference type="ARBA" id="ARBA00023172"/>
    </source>
</evidence>
<dbReference type="Gene3D" id="1.10.443.10">
    <property type="entry name" value="Intergrase catalytic core"/>
    <property type="match status" value="1"/>
</dbReference>
<evidence type="ECO:0000256" key="2">
    <source>
        <dbReference type="ARBA" id="ARBA00022908"/>
    </source>
</evidence>
<feature type="domain" description="Core-binding (CB)" evidence="7">
    <location>
        <begin position="60"/>
        <end position="146"/>
    </location>
</feature>
<organism evidence="8 9">
    <name type="scientific">Lacticaseibacillus paracasei subsp. paracasei Lpp14</name>
    <dbReference type="NCBI Taxonomy" id="1256204"/>
    <lineage>
        <taxon>Bacteria</taxon>
        <taxon>Bacillati</taxon>
        <taxon>Bacillota</taxon>
        <taxon>Bacilli</taxon>
        <taxon>Lactobacillales</taxon>
        <taxon>Lactobacillaceae</taxon>
        <taxon>Lacticaseibacillus</taxon>
    </lineage>
</organism>
<evidence type="ECO:0000256" key="3">
    <source>
        <dbReference type="ARBA" id="ARBA00023125"/>
    </source>
</evidence>
<protein>
    <submittedName>
        <fullName evidence="8">Prophage Lp2 protein 2, integrase</fullName>
    </submittedName>
</protein>
<keyword evidence="2" id="KW-0229">DNA integration</keyword>
<dbReference type="CDD" id="cd01189">
    <property type="entry name" value="INT_ICEBs1_C_like"/>
    <property type="match status" value="1"/>
</dbReference>
<dbReference type="Proteomes" id="UP000014264">
    <property type="component" value="Unassembled WGS sequence"/>
</dbReference>
<dbReference type="InterPro" id="IPR044068">
    <property type="entry name" value="CB"/>
</dbReference>
<dbReference type="GO" id="GO:0003677">
    <property type="term" value="F:DNA binding"/>
    <property type="evidence" value="ECO:0007669"/>
    <property type="project" value="UniProtKB-UniRule"/>
</dbReference>
<sequence length="385" mass="43865">MAVFKRANRKSKPWGFQYSYKVDGISKQKTSFYKTRKEAKAAEAEYLASTGGSVKIDPVITFADWYDKWLHTYKIRSVSELTMTKYATSGTIIRNYFKDLKLIDLTRMIYQQFINNYIDDGYGHKHARQSVQKLHSHAHQAIMAAADEGLIRRDYAAHAELGGTAGRSEDTKFLEADQFEKLRDYVDQFANPQRIALMMVQTAIYSGARLGEIGGLTWEDIDEKKSTISIDKTFKYRFVIRNADGSWPDREKVFGPTKTPSSVRTIKVSPVLIASLHKLILADRIKAINNPYHLLFLGPTGLPIYSNGVNKELRRALKHLGIERPGFGFHGLRHTHGSYLLYKGLDIQYVSHRLGHENVGITTKIYTHLLDAMTQKQDEKALNVL</sequence>
<feature type="domain" description="Tyr recombinase" evidence="6">
    <location>
        <begin position="169"/>
        <end position="379"/>
    </location>
</feature>
<dbReference type="InterPro" id="IPR050090">
    <property type="entry name" value="Tyrosine_recombinase_XerCD"/>
</dbReference>
<dbReference type="AlphaFoldDB" id="A0A829GR65"/>
<dbReference type="PROSITE" id="PS51900">
    <property type="entry name" value="CB"/>
    <property type="match status" value="1"/>
</dbReference>
<dbReference type="InterPro" id="IPR010998">
    <property type="entry name" value="Integrase_recombinase_N"/>
</dbReference>
<evidence type="ECO:0000313" key="8">
    <source>
        <dbReference type="EMBL" id="EPC62747.1"/>
    </source>
</evidence>
<dbReference type="PANTHER" id="PTHR30349">
    <property type="entry name" value="PHAGE INTEGRASE-RELATED"/>
    <property type="match status" value="1"/>
</dbReference>
<keyword evidence="4" id="KW-0233">DNA recombination</keyword>
<comment type="similarity">
    <text evidence="1">Belongs to the 'phage' integrase family.</text>
</comment>
<dbReference type="InterPro" id="IPR011010">
    <property type="entry name" value="DNA_brk_join_enz"/>
</dbReference>
<gene>
    <name evidence="8" type="ORF">Lpp14_06875</name>
</gene>
<evidence type="ECO:0000256" key="5">
    <source>
        <dbReference type="PROSITE-ProRule" id="PRU01248"/>
    </source>
</evidence>
<evidence type="ECO:0000313" key="9">
    <source>
        <dbReference type="Proteomes" id="UP000014264"/>
    </source>
</evidence>
<evidence type="ECO:0000259" key="6">
    <source>
        <dbReference type="PROSITE" id="PS51898"/>
    </source>
</evidence>
<accession>A0A829GR65</accession>
<evidence type="ECO:0000259" key="7">
    <source>
        <dbReference type="PROSITE" id="PS51900"/>
    </source>
</evidence>
<dbReference type="SUPFAM" id="SSF56349">
    <property type="entry name" value="DNA breaking-rejoining enzymes"/>
    <property type="match status" value="1"/>
</dbReference>
<evidence type="ECO:0000256" key="1">
    <source>
        <dbReference type="ARBA" id="ARBA00008857"/>
    </source>
</evidence>
<name>A0A829GR65_LACPA</name>
<dbReference type="InterPro" id="IPR002104">
    <property type="entry name" value="Integrase_catalytic"/>
</dbReference>
<dbReference type="InterPro" id="IPR004107">
    <property type="entry name" value="Integrase_SAM-like_N"/>
</dbReference>
<dbReference type="PANTHER" id="PTHR30349:SF64">
    <property type="entry name" value="PROPHAGE INTEGRASE INTD-RELATED"/>
    <property type="match status" value="1"/>
</dbReference>
<proteinExistence type="inferred from homology"/>
<dbReference type="GO" id="GO:0015074">
    <property type="term" value="P:DNA integration"/>
    <property type="evidence" value="ECO:0007669"/>
    <property type="project" value="UniProtKB-KW"/>
</dbReference>
<dbReference type="Pfam" id="PF00589">
    <property type="entry name" value="Phage_integrase"/>
    <property type="match status" value="1"/>
</dbReference>
<keyword evidence="3 5" id="KW-0238">DNA-binding</keyword>
<comment type="caution">
    <text evidence="8">The sequence shown here is derived from an EMBL/GenBank/DDBJ whole genome shotgun (WGS) entry which is preliminary data.</text>
</comment>
<dbReference type="InterPro" id="IPR013762">
    <property type="entry name" value="Integrase-like_cat_sf"/>
</dbReference>
<dbReference type="PROSITE" id="PS51898">
    <property type="entry name" value="TYR_RECOMBINASE"/>
    <property type="match status" value="1"/>
</dbReference>
<reference evidence="8 9" key="1">
    <citation type="journal article" date="2013" name="PLoS ONE">
        <title>Lactobacillus paracasei comparative genomics: towards species pan-genome definition and exploitation of diversity.</title>
        <authorList>
            <person name="Smokvina T."/>
            <person name="Wels M."/>
            <person name="Polka J."/>
            <person name="Chervaux C."/>
            <person name="Brisse S."/>
            <person name="Boekhorst J."/>
            <person name="van Hylckama Vlieg J.E."/>
            <person name="Siezen R.J."/>
        </authorList>
    </citation>
    <scope>NUCLEOTIDE SEQUENCE [LARGE SCALE GENOMIC DNA]</scope>
    <source>
        <strain evidence="8 9">Lpp14</strain>
    </source>
</reference>
<dbReference type="Pfam" id="PF14659">
    <property type="entry name" value="Phage_int_SAM_3"/>
    <property type="match status" value="1"/>
</dbReference>
<dbReference type="EMBL" id="ANJZ01000167">
    <property type="protein sequence ID" value="EPC62747.1"/>
    <property type="molecule type" value="Genomic_DNA"/>
</dbReference>